<evidence type="ECO:0000256" key="7">
    <source>
        <dbReference type="ARBA" id="ARBA00023033"/>
    </source>
</evidence>
<dbReference type="SUPFAM" id="SSF51412">
    <property type="entry name" value="Inosine monophosphate dehydrogenase (IMPDH)"/>
    <property type="match status" value="1"/>
</dbReference>
<evidence type="ECO:0000256" key="9">
    <source>
        <dbReference type="ARBA" id="ARBA00049401"/>
    </source>
</evidence>
<organism evidence="10 11">
    <name type="scientific">Deinococcus irradiatisoli</name>
    <dbReference type="NCBI Taxonomy" id="2202254"/>
    <lineage>
        <taxon>Bacteria</taxon>
        <taxon>Thermotogati</taxon>
        <taxon>Deinococcota</taxon>
        <taxon>Deinococci</taxon>
        <taxon>Deinococcales</taxon>
        <taxon>Deinococcaceae</taxon>
        <taxon>Deinococcus</taxon>
    </lineage>
</organism>
<dbReference type="PANTHER" id="PTHR42747:SF3">
    <property type="entry name" value="NITRONATE MONOOXYGENASE-RELATED"/>
    <property type="match status" value="1"/>
</dbReference>
<dbReference type="RefSeq" id="WP_109825874.1">
    <property type="nucleotide sequence ID" value="NZ_CP029494.1"/>
</dbReference>
<evidence type="ECO:0000256" key="6">
    <source>
        <dbReference type="ARBA" id="ARBA00023002"/>
    </source>
</evidence>
<dbReference type="GO" id="GO:0051213">
    <property type="term" value="F:dioxygenase activity"/>
    <property type="evidence" value="ECO:0007669"/>
    <property type="project" value="UniProtKB-KW"/>
</dbReference>
<comment type="similarity">
    <text evidence="2">Belongs to the nitronate monooxygenase family. NMO class I subfamily.</text>
</comment>
<protein>
    <recommendedName>
        <fullName evidence="8">Propionate 3-nitronate monooxygenase</fullName>
    </recommendedName>
</protein>
<accession>A0A2Z3JGK8</accession>
<name>A0A2Z3JGK8_9DEIO</name>
<proteinExistence type="inferred from homology"/>
<keyword evidence="4" id="KW-0285">Flavoprotein</keyword>
<evidence type="ECO:0000256" key="4">
    <source>
        <dbReference type="ARBA" id="ARBA00022630"/>
    </source>
</evidence>
<dbReference type="KEGG" id="dez:DKM44_04790"/>
<evidence type="ECO:0000313" key="10">
    <source>
        <dbReference type="EMBL" id="AWN22631.1"/>
    </source>
</evidence>
<gene>
    <name evidence="10" type="ORF">DKM44_04790</name>
</gene>
<keyword evidence="3" id="KW-0216">Detoxification</keyword>
<dbReference type="InterPro" id="IPR013785">
    <property type="entry name" value="Aldolase_TIM"/>
</dbReference>
<dbReference type="InterPro" id="IPR004136">
    <property type="entry name" value="NMO"/>
</dbReference>
<dbReference type="Proteomes" id="UP000245368">
    <property type="component" value="Chromosome"/>
</dbReference>
<dbReference type="Gene3D" id="3.20.20.70">
    <property type="entry name" value="Aldolase class I"/>
    <property type="match status" value="1"/>
</dbReference>
<keyword evidence="7" id="KW-0503">Monooxygenase</keyword>
<dbReference type="CDD" id="cd04730">
    <property type="entry name" value="NPD_like"/>
    <property type="match status" value="1"/>
</dbReference>
<dbReference type="GO" id="GO:0009636">
    <property type="term" value="P:response to toxic substance"/>
    <property type="evidence" value="ECO:0007669"/>
    <property type="project" value="UniProtKB-KW"/>
</dbReference>
<evidence type="ECO:0000256" key="3">
    <source>
        <dbReference type="ARBA" id="ARBA00022575"/>
    </source>
</evidence>
<keyword evidence="6" id="KW-0560">Oxidoreductase</keyword>
<dbReference type="GO" id="GO:0018580">
    <property type="term" value="F:nitronate monooxygenase activity"/>
    <property type="evidence" value="ECO:0007669"/>
    <property type="project" value="InterPro"/>
</dbReference>
<dbReference type="OrthoDB" id="9778912at2"/>
<dbReference type="EMBL" id="CP029494">
    <property type="protein sequence ID" value="AWN22631.1"/>
    <property type="molecule type" value="Genomic_DNA"/>
</dbReference>
<sequence length="347" mass="35544">MNSLMEQLGFNVPIMLAPLGGGPGSPALAAAISAAGGLGSVGSAYFTPEQIREAGAAVRAVTRQPFALNLFAPQPWPQVGAAALQAAQAELAGYHRELGLPAPQLPDVPELDFAAQFRAVLDVRPAALSFTFGVLGAAELTALKNAGILSIGTCGSLEEARELHSSGVDALCVQGREAGGHRGSWLHDARQSTLDLTRAVAAGLPSPVIAAGGLMDASDVRAALAAGAQLAACGTAFLLADEAGTSPPYRAALSSGGDTLFTQAFSGKWARGLANRLTREVRSPLPFPWQNALTRALRSSATQQGRSEYLSLWAGEGVNRITAGPAAQLLARLWPADPEPGASSPNG</sequence>
<keyword evidence="5" id="KW-0288">FMN</keyword>
<comment type="catalytic activity">
    <reaction evidence="9">
        <text>3 propionate 3-nitronate + 3 O2 + H2O = 3 3-oxopropanoate + 2 nitrate + nitrite + H2O2 + 3 H(+)</text>
        <dbReference type="Rhea" id="RHEA:57332"/>
        <dbReference type="ChEBI" id="CHEBI:15377"/>
        <dbReference type="ChEBI" id="CHEBI:15378"/>
        <dbReference type="ChEBI" id="CHEBI:15379"/>
        <dbReference type="ChEBI" id="CHEBI:16240"/>
        <dbReference type="ChEBI" id="CHEBI:16301"/>
        <dbReference type="ChEBI" id="CHEBI:17632"/>
        <dbReference type="ChEBI" id="CHEBI:33190"/>
        <dbReference type="ChEBI" id="CHEBI:136067"/>
    </reaction>
</comment>
<keyword evidence="11" id="KW-1185">Reference proteome</keyword>
<evidence type="ECO:0000256" key="2">
    <source>
        <dbReference type="ARBA" id="ARBA00009881"/>
    </source>
</evidence>
<evidence type="ECO:0000256" key="8">
    <source>
        <dbReference type="ARBA" id="ARBA00031155"/>
    </source>
</evidence>
<reference evidence="10 11" key="1">
    <citation type="submission" date="2018-05" db="EMBL/GenBank/DDBJ databases">
        <title>Complete Genome Sequence of Deinococcus sp. strain 17bor-2.</title>
        <authorList>
            <person name="Srinivasan S."/>
        </authorList>
    </citation>
    <scope>NUCLEOTIDE SEQUENCE [LARGE SCALE GENOMIC DNA]</scope>
    <source>
        <strain evidence="10 11">17bor-2</strain>
    </source>
</reference>
<dbReference type="Pfam" id="PF03060">
    <property type="entry name" value="NMO"/>
    <property type="match status" value="1"/>
</dbReference>
<evidence type="ECO:0000256" key="5">
    <source>
        <dbReference type="ARBA" id="ARBA00022643"/>
    </source>
</evidence>
<comment type="cofactor">
    <cofactor evidence="1">
        <name>FMN</name>
        <dbReference type="ChEBI" id="CHEBI:58210"/>
    </cofactor>
</comment>
<dbReference type="AlphaFoldDB" id="A0A2Z3JGK8"/>
<evidence type="ECO:0000313" key="11">
    <source>
        <dbReference type="Proteomes" id="UP000245368"/>
    </source>
</evidence>
<keyword evidence="10" id="KW-0223">Dioxygenase</keyword>
<dbReference type="PANTHER" id="PTHR42747">
    <property type="entry name" value="NITRONATE MONOOXYGENASE-RELATED"/>
    <property type="match status" value="1"/>
</dbReference>
<evidence type="ECO:0000256" key="1">
    <source>
        <dbReference type="ARBA" id="ARBA00001917"/>
    </source>
</evidence>